<keyword evidence="3" id="KW-0067">ATP-binding</keyword>
<accession>A0A839AQP8</accession>
<dbReference type="PANTHER" id="PTHR23073">
    <property type="entry name" value="26S PROTEASOME REGULATORY SUBUNIT"/>
    <property type="match status" value="1"/>
</dbReference>
<name>A0A839AQP8_9FLAO</name>
<dbReference type="InterPro" id="IPR050221">
    <property type="entry name" value="26S_Proteasome_ATPase"/>
</dbReference>
<gene>
    <name evidence="5" type="ORF">H3Z83_08065</name>
</gene>
<evidence type="ECO:0000256" key="3">
    <source>
        <dbReference type="ARBA" id="ARBA00022840"/>
    </source>
</evidence>
<dbReference type="Gene3D" id="3.40.50.300">
    <property type="entry name" value="P-loop containing nucleotide triphosphate hydrolases"/>
    <property type="match status" value="1"/>
</dbReference>
<reference evidence="5 6" key="1">
    <citation type="submission" date="2020-07" db="EMBL/GenBank/DDBJ databases">
        <title>Bacterium isolated from marine sediment.</title>
        <authorList>
            <person name="Shang D."/>
            <person name="Du Z.-J."/>
        </authorList>
    </citation>
    <scope>NUCLEOTIDE SEQUENCE [LARGE SCALE GENOMIC DNA]</scope>
    <source>
        <strain evidence="5 6">S7007</strain>
    </source>
</reference>
<dbReference type="RefSeq" id="WP_182124968.1">
    <property type="nucleotide sequence ID" value="NZ_JACGLS010000003.1"/>
</dbReference>
<dbReference type="CDD" id="cd19481">
    <property type="entry name" value="RecA-like_protease"/>
    <property type="match status" value="1"/>
</dbReference>
<dbReference type="GO" id="GO:0016887">
    <property type="term" value="F:ATP hydrolysis activity"/>
    <property type="evidence" value="ECO:0007669"/>
    <property type="project" value="InterPro"/>
</dbReference>
<evidence type="ECO:0000313" key="6">
    <source>
        <dbReference type="Proteomes" id="UP000563906"/>
    </source>
</evidence>
<dbReference type="AlphaFoldDB" id="A0A839AQP8"/>
<dbReference type="InterPro" id="IPR027417">
    <property type="entry name" value="P-loop_NTPase"/>
</dbReference>
<evidence type="ECO:0000256" key="2">
    <source>
        <dbReference type="ARBA" id="ARBA00022741"/>
    </source>
</evidence>
<comment type="similarity">
    <text evidence="1">Belongs to the AAA ATPase family.</text>
</comment>
<evidence type="ECO:0000313" key="5">
    <source>
        <dbReference type="EMBL" id="MBA6156464.1"/>
    </source>
</evidence>
<dbReference type="InterPro" id="IPR003593">
    <property type="entry name" value="AAA+_ATPase"/>
</dbReference>
<proteinExistence type="inferred from homology"/>
<evidence type="ECO:0000256" key="1">
    <source>
        <dbReference type="ARBA" id="ARBA00006914"/>
    </source>
</evidence>
<comment type="caution">
    <text evidence="5">The sequence shown here is derived from an EMBL/GenBank/DDBJ whole genome shotgun (WGS) entry which is preliminary data.</text>
</comment>
<dbReference type="SUPFAM" id="SSF52540">
    <property type="entry name" value="P-loop containing nucleoside triphosphate hydrolases"/>
    <property type="match status" value="1"/>
</dbReference>
<feature type="domain" description="AAA+ ATPase" evidence="4">
    <location>
        <begin position="50"/>
        <end position="183"/>
    </location>
</feature>
<keyword evidence="2" id="KW-0547">Nucleotide-binding</keyword>
<dbReference type="Proteomes" id="UP000563906">
    <property type="component" value="Unassembled WGS sequence"/>
</dbReference>
<keyword evidence="6" id="KW-1185">Reference proteome</keyword>
<evidence type="ECO:0000259" key="4">
    <source>
        <dbReference type="SMART" id="SM00382"/>
    </source>
</evidence>
<dbReference type="Pfam" id="PF00004">
    <property type="entry name" value="AAA"/>
    <property type="match status" value="1"/>
</dbReference>
<dbReference type="EMBL" id="JACGLS010000003">
    <property type="protein sequence ID" value="MBA6156464.1"/>
    <property type="molecule type" value="Genomic_DNA"/>
</dbReference>
<dbReference type="InterPro" id="IPR003959">
    <property type="entry name" value="ATPase_AAA_core"/>
</dbReference>
<dbReference type="GO" id="GO:0005524">
    <property type="term" value="F:ATP binding"/>
    <property type="evidence" value="ECO:0007669"/>
    <property type="project" value="UniProtKB-KW"/>
</dbReference>
<dbReference type="SMART" id="SM00382">
    <property type="entry name" value="AAA"/>
    <property type="match status" value="1"/>
</dbReference>
<sequence length="237" mass="27247">MSFINIGIQSKEVTLALEELHLSNENQEAINQLLDEFTYYASLKKYNLPIDNKILFHGHTGCGKTATAKSIAKALNKKIIVLNLGNFVSSKLGETSKNISEIFKRASLEKAVLFIDEFDFIGKTRDYDTKDSGEMKRLVNTVIQLIDHLNNDALLIAATNYVQVIDSALLRRFELRLKFDLPKNKELDVYYNELVNKFPKEFQNIKRDYNISYAEAKNLTYQQVKRKLIALEKTKET</sequence>
<protein>
    <submittedName>
        <fullName evidence="5">AAA family ATPase</fullName>
    </submittedName>
</protein>
<organism evidence="5 6">
    <name type="scientific">Tenacibaculum pelagium</name>
    <dbReference type="NCBI Taxonomy" id="2759527"/>
    <lineage>
        <taxon>Bacteria</taxon>
        <taxon>Pseudomonadati</taxon>
        <taxon>Bacteroidota</taxon>
        <taxon>Flavobacteriia</taxon>
        <taxon>Flavobacteriales</taxon>
        <taxon>Flavobacteriaceae</taxon>
        <taxon>Tenacibaculum</taxon>
    </lineage>
</organism>